<dbReference type="AlphaFoldDB" id="A0A0W0TS97"/>
<dbReference type="Proteomes" id="UP000054773">
    <property type="component" value="Unassembled WGS sequence"/>
</dbReference>
<accession>A0A0W0TS97</accession>
<sequence length="104" mass="11906">MLKPLVCLSILFPLCAFACGASKTVVDVKPAGPPQYICFDGRTLTCARTGYIWQAKRGCFFSHVPCEDYQANFYGYYPRGNQITRAYYKCRKGYPWRLGEMQTH</sequence>
<evidence type="ECO:0000256" key="1">
    <source>
        <dbReference type="SAM" id="SignalP"/>
    </source>
</evidence>
<name>A0A0W0TS97_LEGER</name>
<evidence type="ECO:0000313" key="2">
    <source>
        <dbReference type="EMBL" id="KTC98561.1"/>
    </source>
</evidence>
<gene>
    <name evidence="2" type="ORF">Lery_0883</name>
</gene>
<proteinExistence type="predicted"/>
<keyword evidence="3" id="KW-1185">Reference proteome</keyword>
<evidence type="ECO:0008006" key="4">
    <source>
        <dbReference type="Google" id="ProtNLM"/>
    </source>
</evidence>
<dbReference type="OrthoDB" id="5639188at2"/>
<protein>
    <recommendedName>
        <fullName evidence="4">Secreted protein</fullName>
    </recommendedName>
</protein>
<dbReference type="EMBL" id="LNYA01000019">
    <property type="protein sequence ID" value="KTC98561.1"/>
    <property type="molecule type" value="Genomic_DNA"/>
</dbReference>
<dbReference type="PATRIC" id="fig|448.7.peg.923"/>
<feature type="signal peptide" evidence="1">
    <location>
        <begin position="1"/>
        <end position="18"/>
    </location>
</feature>
<evidence type="ECO:0000313" key="3">
    <source>
        <dbReference type="Proteomes" id="UP000054773"/>
    </source>
</evidence>
<dbReference type="RefSeq" id="WP_058526055.1">
    <property type="nucleotide sequence ID" value="NZ_LNYA01000019.1"/>
</dbReference>
<organism evidence="2 3">
    <name type="scientific">Legionella erythra</name>
    <dbReference type="NCBI Taxonomy" id="448"/>
    <lineage>
        <taxon>Bacteria</taxon>
        <taxon>Pseudomonadati</taxon>
        <taxon>Pseudomonadota</taxon>
        <taxon>Gammaproteobacteria</taxon>
        <taxon>Legionellales</taxon>
        <taxon>Legionellaceae</taxon>
        <taxon>Legionella</taxon>
    </lineage>
</organism>
<keyword evidence="1" id="KW-0732">Signal</keyword>
<comment type="caution">
    <text evidence="2">The sequence shown here is derived from an EMBL/GenBank/DDBJ whole genome shotgun (WGS) entry which is preliminary data.</text>
</comment>
<feature type="chain" id="PRO_5006913351" description="Secreted protein" evidence="1">
    <location>
        <begin position="19"/>
        <end position="104"/>
    </location>
</feature>
<reference evidence="2 3" key="1">
    <citation type="submission" date="2015-11" db="EMBL/GenBank/DDBJ databases">
        <title>Genomic analysis of 38 Legionella species identifies large and diverse effector repertoires.</title>
        <authorList>
            <person name="Burstein D."/>
            <person name="Amaro F."/>
            <person name="Zusman T."/>
            <person name="Lifshitz Z."/>
            <person name="Cohen O."/>
            <person name="Gilbert J.A."/>
            <person name="Pupko T."/>
            <person name="Shuman H.A."/>
            <person name="Segal G."/>
        </authorList>
    </citation>
    <scope>NUCLEOTIDE SEQUENCE [LARGE SCALE GENOMIC DNA]</scope>
    <source>
        <strain evidence="2 3">SE-32A-C8</strain>
    </source>
</reference>